<gene>
    <name evidence="4" type="primary">20205936</name>
    <name evidence="3" type="ORF">HELRODRAFT_176718</name>
</gene>
<dbReference type="AlphaFoldDB" id="T1FAT7"/>
<feature type="region of interest" description="Disordered" evidence="1">
    <location>
        <begin position="85"/>
        <end position="172"/>
    </location>
</feature>
<protein>
    <submittedName>
        <fullName evidence="3 4">Uncharacterized protein</fullName>
    </submittedName>
</protein>
<reference evidence="5" key="1">
    <citation type="submission" date="2012-12" db="EMBL/GenBank/DDBJ databases">
        <authorList>
            <person name="Hellsten U."/>
            <person name="Grimwood J."/>
            <person name="Chapman J.A."/>
            <person name="Shapiro H."/>
            <person name="Aerts A."/>
            <person name="Otillar R.P."/>
            <person name="Terry A.Y."/>
            <person name="Boore J.L."/>
            <person name="Simakov O."/>
            <person name="Marletaz F."/>
            <person name="Cho S.-J."/>
            <person name="Edsinger-Gonzales E."/>
            <person name="Havlak P."/>
            <person name="Kuo D.-H."/>
            <person name="Larsson T."/>
            <person name="Lv J."/>
            <person name="Arendt D."/>
            <person name="Savage R."/>
            <person name="Osoegawa K."/>
            <person name="de Jong P."/>
            <person name="Lindberg D.R."/>
            <person name="Seaver E.C."/>
            <person name="Weisblat D.A."/>
            <person name="Putnam N.H."/>
            <person name="Grigoriev I.V."/>
            <person name="Rokhsar D.S."/>
        </authorList>
    </citation>
    <scope>NUCLEOTIDE SEQUENCE</scope>
</reference>
<keyword evidence="2" id="KW-1133">Transmembrane helix</keyword>
<evidence type="ECO:0000313" key="5">
    <source>
        <dbReference type="Proteomes" id="UP000015101"/>
    </source>
</evidence>
<dbReference type="Proteomes" id="UP000015101">
    <property type="component" value="Unassembled WGS sequence"/>
</dbReference>
<organism evidence="4 5">
    <name type="scientific">Helobdella robusta</name>
    <name type="common">Californian leech</name>
    <dbReference type="NCBI Taxonomy" id="6412"/>
    <lineage>
        <taxon>Eukaryota</taxon>
        <taxon>Metazoa</taxon>
        <taxon>Spiralia</taxon>
        <taxon>Lophotrochozoa</taxon>
        <taxon>Annelida</taxon>
        <taxon>Clitellata</taxon>
        <taxon>Hirudinea</taxon>
        <taxon>Rhynchobdellida</taxon>
        <taxon>Glossiphoniidae</taxon>
        <taxon>Helobdella</taxon>
    </lineage>
</organism>
<dbReference type="EMBL" id="KB097106">
    <property type="protein sequence ID" value="ESN99550.1"/>
    <property type="molecule type" value="Genomic_DNA"/>
</dbReference>
<dbReference type="EMBL" id="AMQM01005808">
    <property type="status" value="NOT_ANNOTATED_CDS"/>
    <property type="molecule type" value="Genomic_DNA"/>
</dbReference>
<feature type="region of interest" description="Disordered" evidence="1">
    <location>
        <begin position="373"/>
        <end position="394"/>
    </location>
</feature>
<accession>T1FAT7</accession>
<dbReference type="RefSeq" id="XP_009022318.1">
    <property type="nucleotide sequence ID" value="XM_009024070.1"/>
</dbReference>
<dbReference type="CTD" id="20205936"/>
<evidence type="ECO:0000313" key="4">
    <source>
        <dbReference type="EnsemblMetazoa" id="HelroP176718"/>
    </source>
</evidence>
<evidence type="ECO:0000313" key="3">
    <source>
        <dbReference type="EMBL" id="ESN99550.1"/>
    </source>
</evidence>
<feature type="compositionally biased region" description="Low complexity" evidence="1">
    <location>
        <begin position="85"/>
        <end position="116"/>
    </location>
</feature>
<feature type="compositionally biased region" description="Low complexity" evidence="1">
    <location>
        <begin position="152"/>
        <end position="172"/>
    </location>
</feature>
<dbReference type="KEGG" id="hro:HELRODRAFT_176718"/>
<keyword evidence="2" id="KW-0812">Transmembrane</keyword>
<evidence type="ECO:0000256" key="2">
    <source>
        <dbReference type="SAM" id="Phobius"/>
    </source>
</evidence>
<feature type="compositionally biased region" description="Gly residues" evidence="1">
    <location>
        <begin position="267"/>
        <end position="276"/>
    </location>
</feature>
<dbReference type="GeneID" id="20205936"/>
<feature type="compositionally biased region" description="Basic and acidic residues" evidence="1">
    <location>
        <begin position="378"/>
        <end position="394"/>
    </location>
</feature>
<proteinExistence type="predicted"/>
<feature type="transmembrane region" description="Helical" evidence="2">
    <location>
        <begin position="176"/>
        <end position="204"/>
    </location>
</feature>
<reference evidence="3 5" key="2">
    <citation type="journal article" date="2013" name="Nature">
        <title>Insights into bilaterian evolution from three spiralian genomes.</title>
        <authorList>
            <person name="Simakov O."/>
            <person name="Marletaz F."/>
            <person name="Cho S.J."/>
            <person name="Edsinger-Gonzales E."/>
            <person name="Havlak P."/>
            <person name="Hellsten U."/>
            <person name="Kuo D.H."/>
            <person name="Larsson T."/>
            <person name="Lv J."/>
            <person name="Arendt D."/>
            <person name="Savage R."/>
            <person name="Osoegawa K."/>
            <person name="de Jong P."/>
            <person name="Grimwood J."/>
            <person name="Chapman J.A."/>
            <person name="Shapiro H."/>
            <person name="Aerts A."/>
            <person name="Otillar R.P."/>
            <person name="Terry A.Y."/>
            <person name="Boore J.L."/>
            <person name="Grigoriev I.V."/>
            <person name="Lindberg D.R."/>
            <person name="Seaver E.C."/>
            <person name="Weisblat D.A."/>
            <person name="Putnam N.H."/>
            <person name="Rokhsar D.S."/>
        </authorList>
    </citation>
    <scope>NUCLEOTIDE SEQUENCE</scope>
</reference>
<dbReference type="HOGENOM" id="CLU_700733_0_0_1"/>
<reference evidence="4" key="3">
    <citation type="submission" date="2015-06" db="UniProtKB">
        <authorList>
            <consortium name="EnsemblMetazoa"/>
        </authorList>
    </citation>
    <scope>IDENTIFICATION</scope>
</reference>
<evidence type="ECO:0000256" key="1">
    <source>
        <dbReference type="SAM" id="MobiDB-lite"/>
    </source>
</evidence>
<feature type="compositionally biased region" description="Low complexity" evidence="1">
    <location>
        <begin position="126"/>
        <end position="138"/>
    </location>
</feature>
<sequence length="394" mass="42702">MTAITSTNNSHITYANSNTVGCSINESRGYINLFFPRQSPAASSEKRCIGGNCDHSSIHHDDAFNEFNYNHNQYDSKEASIMTSNVSSSVNSVNNNHTIHRNNNSSNNNNGTLSSSPLTFIDPSDINNKNISSNKNNNTLQRSTAHAPTFNSSTSTQTNRPSSPSSSSSSSYPKKFHWAIICVLAGGATVAIISCVGLLCWSLHRYCCVRPRDRGSYQIDGCRCDPYFKEPDRPSSAAFRSAAFKSSGSRLTVLSNGKVAGSSNSSGSGGCSGSSLGGKTNHHDRNHYQHHQQEKNLSGNGDGGKHGGCEVILVDGIEMKFKGDCLHLKDADGEDEDDDCAVFSGAAGRDAGGRGAGGVSYLFDRCKNRRKEKKKNRLKEDAKNSKRKDKEWYV</sequence>
<dbReference type="EnsemblMetazoa" id="HelroT176718">
    <property type="protein sequence ID" value="HelroP176718"/>
    <property type="gene ID" value="HelroG176718"/>
</dbReference>
<dbReference type="InParanoid" id="T1FAT7"/>
<name>T1FAT7_HELRO</name>
<feature type="compositionally biased region" description="Basic and acidic residues" evidence="1">
    <location>
        <begin position="281"/>
        <end position="294"/>
    </location>
</feature>
<keyword evidence="5" id="KW-1185">Reference proteome</keyword>
<feature type="region of interest" description="Disordered" evidence="1">
    <location>
        <begin position="259"/>
        <end position="303"/>
    </location>
</feature>
<feature type="compositionally biased region" description="Polar residues" evidence="1">
    <location>
        <begin position="139"/>
        <end position="151"/>
    </location>
</feature>
<keyword evidence="2" id="KW-0472">Membrane</keyword>